<keyword evidence="3" id="KW-0489">Methyltransferase</keyword>
<dbReference type="EMBL" id="FNJU01000001">
    <property type="protein sequence ID" value="SDO99860.1"/>
    <property type="molecule type" value="Genomic_DNA"/>
</dbReference>
<dbReference type="InterPro" id="IPR029063">
    <property type="entry name" value="SAM-dependent_MTases_sf"/>
</dbReference>
<dbReference type="GO" id="GO:0003677">
    <property type="term" value="F:DNA binding"/>
    <property type="evidence" value="ECO:0007669"/>
    <property type="project" value="InterPro"/>
</dbReference>
<name>A0A1H0P5A0_9BACI</name>
<dbReference type="CDD" id="cd02440">
    <property type="entry name" value="AdoMet_MTases"/>
    <property type="match status" value="1"/>
</dbReference>
<gene>
    <name evidence="3" type="ORF">SAMN05216565_101152</name>
</gene>
<evidence type="ECO:0000259" key="2">
    <source>
        <dbReference type="Pfam" id="PF21106"/>
    </source>
</evidence>
<protein>
    <submittedName>
        <fullName evidence="3">Site-specific DNA-methyltransferase (Adenine-specific)</fullName>
    </submittedName>
</protein>
<accession>A0A1H0P5A0</accession>
<evidence type="ECO:0000313" key="4">
    <source>
        <dbReference type="Proteomes" id="UP000199159"/>
    </source>
</evidence>
<dbReference type="InterPro" id="IPR052933">
    <property type="entry name" value="DNA_Protect_Modify"/>
</dbReference>
<dbReference type="Pfam" id="PF02384">
    <property type="entry name" value="N6_Mtase"/>
    <property type="match status" value="1"/>
</dbReference>
<sequence>MEQRSQVEILFTIIDETATLLKEELSCTYIEAVAETGENIFQQSILQENISELNKKRLEKEYSSILKRNYSNEEIRKAYQLAILKGMHEGAQVNHQMTPDAVALFMGYLVRKLSHDKEEVAIFDPAIGTGNLLTAIMNQNTGKTINAFGSDIDDLLIKLSYVNANLQKHNIQLYNQDSLEPLYVDPVDVIVCDLPYGYYPNDVNASNYKMKADTGHSYAHHLFIEQSYKYIKPGGYLVLLIPNALFESAEANKLNTFITENMHIQGLIQLPSTMFKKKEAAKSVFILQKKAENVLAPKQALLASLPSFSNRDSMARMIQQIDQWFEDEKESVEKTH</sequence>
<dbReference type="PIRSF" id="PIRSF026567">
    <property type="entry name" value="Adenine_mtase_bact_prd"/>
    <property type="match status" value="1"/>
</dbReference>
<dbReference type="InterPro" id="IPR016843">
    <property type="entry name" value="S-AdoMet-dep_Ade-MeTrfase_prd"/>
</dbReference>
<dbReference type="RefSeq" id="WP_090849199.1">
    <property type="nucleotide sequence ID" value="NZ_FNJU01000001.1"/>
</dbReference>
<organism evidence="3 4">
    <name type="scientific">Litchfieldia salsa</name>
    <dbReference type="NCBI Taxonomy" id="930152"/>
    <lineage>
        <taxon>Bacteria</taxon>
        <taxon>Bacillati</taxon>
        <taxon>Bacillota</taxon>
        <taxon>Bacilli</taxon>
        <taxon>Bacillales</taxon>
        <taxon>Bacillaceae</taxon>
        <taxon>Litchfieldia</taxon>
    </lineage>
</organism>
<dbReference type="InterPro" id="IPR048375">
    <property type="entry name" value="YtxK-like_N"/>
</dbReference>
<dbReference type="OrthoDB" id="9788159at2"/>
<dbReference type="PANTHER" id="PTHR41313:SF1">
    <property type="entry name" value="DNA METHYLASE ADENINE-SPECIFIC DOMAIN-CONTAINING PROTEIN"/>
    <property type="match status" value="1"/>
</dbReference>
<dbReference type="PANTHER" id="PTHR41313">
    <property type="entry name" value="ADENINE-SPECIFIC METHYLTRANSFERASE"/>
    <property type="match status" value="1"/>
</dbReference>
<dbReference type="SUPFAM" id="SSF53335">
    <property type="entry name" value="S-adenosyl-L-methionine-dependent methyltransferases"/>
    <property type="match status" value="1"/>
</dbReference>
<dbReference type="Pfam" id="PF21106">
    <property type="entry name" value="YtxK_like"/>
    <property type="match status" value="1"/>
</dbReference>
<dbReference type="GO" id="GO:0008170">
    <property type="term" value="F:N-methyltransferase activity"/>
    <property type="evidence" value="ECO:0007669"/>
    <property type="project" value="InterPro"/>
</dbReference>
<dbReference type="GO" id="GO:0032259">
    <property type="term" value="P:methylation"/>
    <property type="evidence" value="ECO:0007669"/>
    <property type="project" value="UniProtKB-KW"/>
</dbReference>
<feature type="domain" description="DNA methylase adenine-specific" evidence="1">
    <location>
        <begin position="97"/>
        <end position="329"/>
    </location>
</feature>
<dbReference type="Proteomes" id="UP000199159">
    <property type="component" value="Unassembled WGS sequence"/>
</dbReference>
<dbReference type="STRING" id="930152.SAMN05216565_101152"/>
<keyword evidence="4" id="KW-1185">Reference proteome</keyword>
<evidence type="ECO:0000313" key="3">
    <source>
        <dbReference type="EMBL" id="SDO99860.1"/>
    </source>
</evidence>
<dbReference type="PRINTS" id="PR00507">
    <property type="entry name" value="N12N6MTFRASE"/>
</dbReference>
<dbReference type="Gene3D" id="3.40.50.150">
    <property type="entry name" value="Vaccinia Virus protein VP39"/>
    <property type="match status" value="1"/>
</dbReference>
<reference evidence="4" key="1">
    <citation type="submission" date="2016-10" db="EMBL/GenBank/DDBJ databases">
        <authorList>
            <person name="Varghese N."/>
            <person name="Submissions S."/>
        </authorList>
    </citation>
    <scope>NUCLEOTIDE SEQUENCE [LARGE SCALE GENOMIC DNA]</scope>
    <source>
        <strain evidence="4">IBRC-M10078</strain>
    </source>
</reference>
<dbReference type="AlphaFoldDB" id="A0A1H0P5A0"/>
<feature type="domain" description="YtxK-like N-terminal helical" evidence="2">
    <location>
        <begin position="8"/>
        <end position="87"/>
    </location>
</feature>
<dbReference type="Gene3D" id="1.10.150.470">
    <property type="match status" value="1"/>
</dbReference>
<dbReference type="InterPro" id="IPR003356">
    <property type="entry name" value="DNA_methylase_A-5"/>
</dbReference>
<proteinExistence type="predicted"/>
<evidence type="ECO:0000259" key="1">
    <source>
        <dbReference type="Pfam" id="PF02384"/>
    </source>
</evidence>
<keyword evidence="3" id="KW-0808">Transferase</keyword>